<name>A0A2G5I283_CERBT</name>
<dbReference type="Proteomes" id="UP000230605">
    <property type="component" value="Chromosome 3"/>
</dbReference>
<reference evidence="1 3" key="1">
    <citation type="submission" date="2015-10" db="EMBL/GenBank/DDBJ databases">
        <title>The cercosporin biosynthetic gene cluster was horizontally transferred to several fungal lineages and shown to be expanded in Cercospora beticola based on microsynteny with recipient genomes.</title>
        <authorList>
            <person name="De Jonge R."/>
            <person name="Ebert M.K."/>
            <person name="Suttle J.C."/>
            <person name="Jurick Ii W.M."/>
            <person name="Secor G.A."/>
            <person name="Thomma B.P."/>
            <person name="Van De Peer Y."/>
            <person name="Bolton M.D."/>
        </authorList>
    </citation>
    <scope>NUCLEOTIDE SEQUENCE [LARGE SCALE GENOMIC DNA]</scope>
    <source>
        <strain evidence="1 3">09-40</strain>
    </source>
</reference>
<dbReference type="Proteomes" id="UP001302367">
    <property type="component" value="Chromosome 3"/>
</dbReference>
<evidence type="ECO:0000313" key="4">
    <source>
        <dbReference type="Proteomes" id="UP001302367"/>
    </source>
</evidence>
<accession>A0A2G5I283</accession>
<protein>
    <submittedName>
        <fullName evidence="1">Uncharacterized protein</fullName>
    </submittedName>
</protein>
<gene>
    <name evidence="1" type="ORF">CB0940_03798</name>
    <name evidence="2" type="ORF">RHO25_005611</name>
</gene>
<proteinExistence type="predicted"/>
<reference evidence="2 4" key="2">
    <citation type="submission" date="2023-09" db="EMBL/GenBank/DDBJ databases">
        <title>Complete-Gapless Cercospora beticola genome.</title>
        <authorList>
            <person name="Wyatt N.A."/>
            <person name="Spanner R.E."/>
            <person name="Bolton M.D."/>
        </authorList>
    </citation>
    <scope>NUCLEOTIDE SEQUENCE [LARGE SCALE GENOMIC DNA]</scope>
    <source>
        <strain evidence="2">Cb09-40</strain>
    </source>
</reference>
<dbReference type="EMBL" id="CP134186">
    <property type="protein sequence ID" value="WPB00991.1"/>
    <property type="molecule type" value="Genomic_DNA"/>
</dbReference>
<organism evidence="1 3">
    <name type="scientific">Cercospora beticola</name>
    <name type="common">Sugarbeet leaf spot fungus</name>
    <dbReference type="NCBI Taxonomy" id="122368"/>
    <lineage>
        <taxon>Eukaryota</taxon>
        <taxon>Fungi</taxon>
        <taxon>Dikarya</taxon>
        <taxon>Ascomycota</taxon>
        <taxon>Pezizomycotina</taxon>
        <taxon>Dothideomycetes</taxon>
        <taxon>Dothideomycetidae</taxon>
        <taxon>Mycosphaerellales</taxon>
        <taxon>Mycosphaerellaceae</taxon>
        <taxon>Cercospora</taxon>
    </lineage>
</organism>
<evidence type="ECO:0000313" key="2">
    <source>
        <dbReference type="EMBL" id="WPB00991.1"/>
    </source>
</evidence>
<evidence type="ECO:0000313" key="3">
    <source>
        <dbReference type="Proteomes" id="UP000230605"/>
    </source>
</evidence>
<dbReference type="OrthoDB" id="3642939at2759"/>
<dbReference type="EMBL" id="LKMD01000101">
    <property type="protein sequence ID" value="PIA98868.1"/>
    <property type="molecule type" value="Genomic_DNA"/>
</dbReference>
<sequence length="410" mass="45639">MSTSQHRTSGAIPVTDPVSAAFFIFDCPFPAQCQDDECLVEVSFDFPDSTPTPWPTLGFLIPVAADVYALSQGVKKVCDNAIARKRRFLNDLYAFGKDIKGVARIFMPDGSDIFANRTSSGRIRIESVSDLFTNAERRDGDCVLSVRVVLSVIELSNRLAAQSTGPPPVHTVRTQTWKLSEYQKLASDTTHRQMELTVLQPPLGMIRRPGESLPGVFSRRINGLWIGSVDHTIIGHEKMEVADTSVLPRSVAQLPELPTLTFNDYSHSSNADISDILKQNGSRIDLAVRLVNRLSGPFFGPMPEDLRLPGNIIVSVKHSEKQKSLICKALEEALRDFGARPENANSIASAIFHENFKPKWEFDLWILPQAAQPKKLFRFSGGLVKFLDTEMGLEGNTRMYMEAHIVPKRE</sequence>
<evidence type="ECO:0000313" key="1">
    <source>
        <dbReference type="EMBL" id="PIA98868.1"/>
    </source>
</evidence>
<keyword evidence="4" id="KW-1185">Reference proteome</keyword>
<dbReference type="AlphaFoldDB" id="A0A2G5I283"/>